<dbReference type="HAMAP" id="MF_00758">
    <property type="entry name" value="UPF0301"/>
    <property type="match status" value="1"/>
</dbReference>
<evidence type="ECO:0000313" key="4">
    <source>
        <dbReference type="Proteomes" id="UP000287447"/>
    </source>
</evidence>
<accession>A0A3S2WQK7</accession>
<keyword evidence="4" id="KW-1185">Reference proteome</keyword>
<dbReference type="Pfam" id="PF02622">
    <property type="entry name" value="DUF179"/>
    <property type="match status" value="1"/>
</dbReference>
<dbReference type="Gene3D" id="3.40.1740.10">
    <property type="entry name" value="VC0467-like"/>
    <property type="match status" value="1"/>
</dbReference>
<name>A0A3S2WQK7_9PROT</name>
<dbReference type="PANTHER" id="PTHR30327">
    <property type="entry name" value="UNCHARACTERIZED PROTEIN YQGE"/>
    <property type="match status" value="1"/>
</dbReference>
<dbReference type="SUPFAM" id="SSF143456">
    <property type="entry name" value="VC0467-like"/>
    <property type="match status" value="1"/>
</dbReference>
<dbReference type="EMBL" id="SADE01000003">
    <property type="protein sequence ID" value="RVU35053.1"/>
    <property type="molecule type" value="Genomic_DNA"/>
</dbReference>
<dbReference type="AlphaFoldDB" id="A0A3S2WQK7"/>
<sequence>MLRERNFSGYLSGQLLVAMPSMTDPRFERSVIYMCIHNEDGAMGLVLNKLMDSLTFGELLEQLNITTSRADDNLRIHFGGPVETGRGFVLHSSDYAGEGTVTMENGVGLTATVDILRDIAEGQGPRESMLALGYAGWGPGQLDDEIHQNAWLNVPADDELVFDDLLDTKWERSIAKLGIDLSLLSGDAGHA</sequence>
<dbReference type="Proteomes" id="UP000287447">
    <property type="component" value="Unassembled WGS sequence"/>
</dbReference>
<dbReference type="OrthoDB" id="9807486at2"/>
<reference evidence="4" key="1">
    <citation type="submission" date="2019-01" db="EMBL/GenBank/DDBJ databases">
        <title>Gri0909 isolated from a small marine red alga.</title>
        <authorList>
            <person name="Kim J."/>
            <person name="Jeong S.E."/>
            <person name="Jeon C.O."/>
        </authorList>
    </citation>
    <scope>NUCLEOTIDE SEQUENCE [LARGE SCALE GENOMIC DNA]</scope>
    <source>
        <strain evidence="4">Gri0909</strain>
    </source>
</reference>
<evidence type="ECO:0000256" key="2">
    <source>
        <dbReference type="HAMAP-Rule" id="MF_00758"/>
    </source>
</evidence>
<proteinExistence type="inferred from homology"/>
<comment type="similarity">
    <text evidence="1 2">Belongs to the UPF0301 (AlgH) family.</text>
</comment>
<comment type="caution">
    <text evidence="3">The sequence shown here is derived from an EMBL/GenBank/DDBJ whole genome shotgun (WGS) entry which is preliminary data.</text>
</comment>
<evidence type="ECO:0000256" key="1">
    <source>
        <dbReference type="ARBA" id="ARBA00009600"/>
    </source>
</evidence>
<dbReference type="PANTHER" id="PTHR30327:SF1">
    <property type="entry name" value="UPF0301 PROTEIN YQGE"/>
    <property type="match status" value="1"/>
</dbReference>
<dbReference type="GO" id="GO:0005829">
    <property type="term" value="C:cytosol"/>
    <property type="evidence" value="ECO:0007669"/>
    <property type="project" value="TreeGrafter"/>
</dbReference>
<evidence type="ECO:0000313" key="3">
    <source>
        <dbReference type="EMBL" id="RVU35053.1"/>
    </source>
</evidence>
<protein>
    <recommendedName>
        <fullName evidence="2">UPF0301 protein EOI86_19690</fullName>
    </recommendedName>
</protein>
<gene>
    <name evidence="3" type="ORF">EOI86_19690</name>
</gene>
<dbReference type="NCBIfam" id="NF001268">
    <property type="entry name" value="PRK00228.1-4"/>
    <property type="match status" value="1"/>
</dbReference>
<dbReference type="RefSeq" id="WP_127767374.1">
    <property type="nucleotide sequence ID" value="NZ_SADE01000003.1"/>
</dbReference>
<organism evidence="3 4">
    <name type="scientific">Hwanghaeella grinnelliae</name>
    <dbReference type="NCBI Taxonomy" id="2500179"/>
    <lineage>
        <taxon>Bacteria</taxon>
        <taxon>Pseudomonadati</taxon>
        <taxon>Pseudomonadota</taxon>
        <taxon>Alphaproteobacteria</taxon>
        <taxon>Rhodospirillales</taxon>
        <taxon>Rhodospirillaceae</taxon>
        <taxon>Hwanghaeella</taxon>
    </lineage>
</organism>
<dbReference type="InterPro" id="IPR003774">
    <property type="entry name" value="AlgH-like"/>
</dbReference>